<dbReference type="PANTHER" id="PTHR43133">
    <property type="entry name" value="RNA POLYMERASE ECF-TYPE SIGMA FACTO"/>
    <property type="match status" value="1"/>
</dbReference>
<dbReference type="NCBIfam" id="TIGR02937">
    <property type="entry name" value="sigma70-ECF"/>
    <property type="match status" value="1"/>
</dbReference>
<dbReference type="InterPro" id="IPR039425">
    <property type="entry name" value="RNA_pol_sigma-70-like"/>
</dbReference>
<reference evidence="8 9" key="1">
    <citation type="submission" date="2016-02" db="EMBL/GenBank/DDBJ databases">
        <title>Draft genome sequence of Acidibacillus ferrooxidans SLC66.</title>
        <authorList>
            <person name="Oliveira G."/>
            <person name="Nancucheo I."/>
            <person name="Dall'Agnol H."/>
            <person name="Johnson B."/>
            <person name="Oliveira R."/>
            <person name="Nunes G.L."/>
            <person name="Tzotzos G."/>
            <person name="Orellana S.C."/>
            <person name="Salim A.C."/>
            <person name="Araujo F.M."/>
        </authorList>
    </citation>
    <scope>NUCLEOTIDE SEQUENCE [LARGE SCALE GENOMIC DNA]</scope>
    <source>
        <strain evidence="8 9">SLC66</strain>
    </source>
</reference>
<dbReference type="GO" id="GO:0006352">
    <property type="term" value="P:DNA-templated transcription initiation"/>
    <property type="evidence" value="ECO:0007669"/>
    <property type="project" value="InterPro"/>
</dbReference>
<keyword evidence="2" id="KW-0805">Transcription regulation</keyword>
<dbReference type="Gene3D" id="1.10.1740.10">
    <property type="match status" value="1"/>
</dbReference>
<sequence length="244" mass="27159">MSVQGVSIHSLESSQQMDRKEISMLRSQLVRYCEFLSGSKHDAQDLVQATLLKAMPVLNGEQSHPNLPALLKRIAKNTWLDHLRKQGKNQFFDPDEWVDHLCVDPQDSSSLEEALQVLVATLTPGQRAVVLLCDVFQYTDREAAELLQISRGAVKATLHRARVRLELFKEGVEISPVADETQKEILEAYVSAFQSADVCMLIHLCQDGALDSIQATTKVLAIVQRQADTRKAIDHNSISMLAAA</sequence>
<dbReference type="PANTHER" id="PTHR43133:SF8">
    <property type="entry name" value="RNA POLYMERASE SIGMA FACTOR HI_1459-RELATED"/>
    <property type="match status" value="1"/>
</dbReference>
<dbReference type="SUPFAM" id="SSF88659">
    <property type="entry name" value="Sigma3 and sigma4 domains of RNA polymerase sigma factors"/>
    <property type="match status" value="1"/>
</dbReference>
<dbReference type="Proteomes" id="UP000077421">
    <property type="component" value="Unassembled WGS sequence"/>
</dbReference>
<keyword evidence="5" id="KW-0804">Transcription</keyword>
<feature type="domain" description="RNA polymerase sigma factor 70 region 4 type 2" evidence="7">
    <location>
        <begin position="113"/>
        <end position="165"/>
    </location>
</feature>
<evidence type="ECO:0000259" key="6">
    <source>
        <dbReference type="Pfam" id="PF04542"/>
    </source>
</evidence>
<feature type="domain" description="RNA polymerase sigma-70 region 2" evidence="6">
    <location>
        <begin position="24"/>
        <end position="88"/>
    </location>
</feature>
<evidence type="ECO:0000256" key="3">
    <source>
        <dbReference type="ARBA" id="ARBA00023082"/>
    </source>
</evidence>
<proteinExistence type="inferred from homology"/>
<dbReference type="InterPro" id="IPR007627">
    <property type="entry name" value="RNA_pol_sigma70_r2"/>
</dbReference>
<keyword evidence="4" id="KW-0238">DNA-binding</keyword>
<accession>A0A853K7F6</accession>
<comment type="caution">
    <text evidence="8">The sequence shown here is derived from an EMBL/GenBank/DDBJ whole genome shotgun (WGS) entry which is preliminary data.</text>
</comment>
<dbReference type="GO" id="GO:0016987">
    <property type="term" value="F:sigma factor activity"/>
    <property type="evidence" value="ECO:0007669"/>
    <property type="project" value="UniProtKB-KW"/>
</dbReference>
<name>A0A853K7F6_9BACL</name>
<dbReference type="Pfam" id="PF04542">
    <property type="entry name" value="Sigma70_r2"/>
    <property type="match status" value="1"/>
</dbReference>
<dbReference type="GO" id="GO:0003677">
    <property type="term" value="F:DNA binding"/>
    <property type="evidence" value="ECO:0007669"/>
    <property type="project" value="UniProtKB-KW"/>
</dbReference>
<dbReference type="Pfam" id="PF08281">
    <property type="entry name" value="Sigma70_r4_2"/>
    <property type="match status" value="1"/>
</dbReference>
<dbReference type="InterPro" id="IPR013325">
    <property type="entry name" value="RNA_pol_sigma_r2"/>
</dbReference>
<dbReference type="RefSeq" id="WP_067566742.1">
    <property type="nucleotide sequence ID" value="NZ_LSUQ01000059.1"/>
</dbReference>
<protein>
    <recommendedName>
        <fullName evidence="10">RNA polymerase sigma factor 70 region 4 type 2 domain-containing protein</fullName>
    </recommendedName>
</protein>
<evidence type="ECO:0000256" key="5">
    <source>
        <dbReference type="ARBA" id="ARBA00023163"/>
    </source>
</evidence>
<dbReference type="AlphaFoldDB" id="A0A853K7F6"/>
<evidence type="ECO:0000259" key="7">
    <source>
        <dbReference type="Pfam" id="PF08281"/>
    </source>
</evidence>
<evidence type="ECO:0008006" key="10">
    <source>
        <dbReference type="Google" id="ProtNLM"/>
    </source>
</evidence>
<dbReference type="Gene3D" id="1.10.10.10">
    <property type="entry name" value="Winged helix-like DNA-binding domain superfamily/Winged helix DNA-binding domain"/>
    <property type="match status" value="1"/>
</dbReference>
<evidence type="ECO:0000313" key="8">
    <source>
        <dbReference type="EMBL" id="OAG92852.1"/>
    </source>
</evidence>
<dbReference type="EMBL" id="LSUQ01000059">
    <property type="protein sequence ID" value="OAG92852.1"/>
    <property type="molecule type" value="Genomic_DNA"/>
</dbReference>
<keyword evidence="3" id="KW-0731">Sigma factor</keyword>
<evidence type="ECO:0000313" key="9">
    <source>
        <dbReference type="Proteomes" id="UP000077421"/>
    </source>
</evidence>
<gene>
    <name evidence="8" type="ORF">AYW79_13000</name>
</gene>
<comment type="similarity">
    <text evidence="1">Belongs to the sigma-70 factor family. ECF subfamily.</text>
</comment>
<evidence type="ECO:0000256" key="2">
    <source>
        <dbReference type="ARBA" id="ARBA00023015"/>
    </source>
</evidence>
<evidence type="ECO:0000256" key="4">
    <source>
        <dbReference type="ARBA" id="ARBA00023125"/>
    </source>
</evidence>
<dbReference type="InterPro" id="IPR013324">
    <property type="entry name" value="RNA_pol_sigma_r3/r4-like"/>
</dbReference>
<evidence type="ECO:0000256" key="1">
    <source>
        <dbReference type="ARBA" id="ARBA00010641"/>
    </source>
</evidence>
<dbReference type="InterPro" id="IPR036388">
    <property type="entry name" value="WH-like_DNA-bd_sf"/>
</dbReference>
<dbReference type="InterPro" id="IPR013249">
    <property type="entry name" value="RNA_pol_sigma70_r4_t2"/>
</dbReference>
<dbReference type="InterPro" id="IPR014284">
    <property type="entry name" value="RNA_pol_sigma-70_dom"/>
</dbReference>
<dbReference type="SUPFAM" id="SSF88946">
    <property type="entry name" value="Sigma2 domain of RNA polymerase sigma factors"/>
    <property type="match status" value="1"/>
</dbReference>
<organism evidence="8 9">
    <name type="scientific">Ferroacidibacillus organovorans</name>
    <dbReference type="NCBI Taxonomy" id="1765683"/>
    <lineage>
        <taxon>Bacteria</taxon>
        <taxon>Bacillati</taxon>
        <taxon>Bacillota</taxon>
        <taxon>Bacilli</taxon>
        <taxon>Bacillales</taxon>
        <taxon>Alicyclobacillaceae</taxon>
        <taxon>Ferroacidibacillus</taxon>
    </lineage>
</organism>